<sequence>MRKSAEEITKPQEQIQSFQIEQNQTQENINHSRDLLNKISSLKESDDFDSVYKFFEELSSKGNREIISKACEEGLWKKTNWLKANVLHVASDKRNLNLVKSLIECDCDKETKSNNGWTPLIYASYDGHLEVVKYLISVGADKDAKNKYGKTPLIFASQYGQLEVVKYLISVGADKDAKSKYGKTPLIFASQYGQPEVVKYLISVGADKDAKNKNGWTPLYIAKSNVRDYLISIGAK</sequence>
<feature type="repeat" description="ANK" evidence="3">
    <location>
        <begin position="148"/>
        <end position="180"/>
    </location>
</feature>
<dbReference type="PANTHER" id="PTHR24188">
    <property type="entry name" value="ANKYRIN REPEAT PROTEIN"/>
    <property type="match status" value="1"/>
</dbReference>
<proteinExistence type="predicted"/>
<dbReference type="PROSITE" id="PS50088">
    <property type="entry name" value="ANK_REPEAT"/>
    <property type="match status" value="3"/>
</dbReference>
<dbReference type="SUPFAM" id="SSF48403">
    <property type="entry name" value="Ankyrin repeat"/>
    <property type="match status" value="1"/>
</dbReference>
<dbReference type="PROSITE" id="PS50297">
    <property type="entry name" value="ANK_REP_REGION"/>
    <property type="match status" value="3"/>
</dbReference>
<dbReference type="Proteomes" id="UP000001542">
    <property type="component" value="Unassembled WGS sequence"/>
</dbReference>
<accession>A2F1T4</accession>
<protein>
    <submittedName>
        <fullName evidence="4">Uncharacterized protein</fullName>
    </submittedName>
</protein>
<feature type="repeat" description="ANK" evidence="3">
    <location>
        <begin position="115"/>
        <end position="147"/>
    </location>
</feature>
<dbReference type="OrthoDB" id="426293at2759"/>
<organism evidence="4 5">
    <name type="scientific">Trichomonas vaginalis (strain ATCC PRA-98 / G3)</name>
    <dbReference type="NCBI Taxonomy" id="412133"/>
    <lineage>
        <taxon>Eukaryota</taxon>
        <taxon>Metamonada</taxon>
        <taxon>Parabasalia</taxon>
        <taxon>Trichomonadida</taxon>
        <taxon>Trichomonadidae</taxon>
        <taxon>Trichomonas</taxon>
    </lineage>
</organism>
<dbReference type="SMR" id="A2F1T4"/>
<dbReference type="VEuPathDB" id="TrichDB:TVAGG3_0038070"/>
<dbReference type="Gene3D" id="1.25.40.20">
    <property type="entry name" value="Ankyrin repeat-containing domain"/>
    <property type="match status" value="1"/>
</dbReference>
<dbReference type="VEuPathDB" id="TrichDB:TVAG_040390"/>
<dbReference type="InParanoid" id="A2F1T4"/>
<reference evidence="4" key="2">
    <citation type="journal article" date="2007" name="Science">
        <title>Draft genome sequence of the sexually transmitted pathogen Trichomonas vaginalis.</title>
        <authorList>
            <person name="Carlton J.M."/>
            <person name="Hirt R.P."/>
            <person name="Silva J.C."/>
            <person name="Delcher A.L."/>
            <person name="Schatz M."/>
            <person name="Zhao Q."/>
            <person name="Wortman J.R."/>
            <person name="Bidwell S.L."/>
            <person name="Alsmark U.C.M."/>
            <person name="Besteiro S."/>
            <person name="Sicheritz-Ponten T."/>
            <person name="Noel C.J."/>
            <person name="Dacks J.B."/>
            <person name="Foster P.G."/>
            <person name="Simillion C."/>
            <person name="Van de Peer Y."/>
            <person name="Miranda-Saavedra D."/>
            <person name="Barton G.J."/>
            <person name="Westrop G.D."/>
            <person name="Mueller S."/>
            <person name="Dessi D."/>
            <person name="Fiori P.L."/>
            <person name="Ren Q."/>
            <person name="Paulsen I."/>
            <person name="Zhang H."/>
            <person name="Bastida-Corcuera F.D."/>
            <person name="Simoes-Barbosa A."/>
            <person name="Brown M.T."/>
            <person name="Hayes R.D."/>
            <person name="Mukherjee M."/>
            <person name="Okumura C.Y."/>
            <person name="Schneider R."/>
            <person name="Smith A.J."/>
            <person name="Vanacova S."/>
            <person name="Villalvazo M."/>
            <person name="Haas B.J."/>
            <person name="Pertea M."/>
            <person name="Feldblyum T.V."/>
            <person name="Utterback T.R."/>
            <person name="Shu C.L."/>
            <person name="Osoegawa K."/>
            <person name="de Jong P.J."/>
            <person name="Hrdy I."/>
            <person name="Horvathova L."/>
            <person name="Zubacova Z."/>
            <person name="Dolezal P."/>
            <person name="Malik S.B."/>
            <person name="Logsdon J.M. Jr."/>
            <person name="Henze K."/>
            <person name="Gupta A."/>
            <person name="Wang C.C."/>
            <person name="Dunne R.L."/>
            <person name="Upcroft J.A."/>
            <person name="Upcroft P."/>
            <person name="White O."/>
            <person name="Salzberg S.L."/>
            <person name="Tang P."/>
            <person name="Chiu C.-H."/>
            <person name="Lee Y.-S."/>
            <person name="Embley T.M."/>
            <person name="Coombs G.H."/>
            <person name="Mottram J.C."/>
            <person name="Tachezy J."/>
            <person name="Fraser-Liggett C.M."/>
            <person name="Johnson P.J."/>
        </authorList>
    </citation>
    <scope>NUCLEOTIDE SEQUENCE [LARGE SCALE GENOMIC DNA]</scope>
    <source>
        <strain evidence="4">G3</strain>
    </source>
</reference>
<evidence type="ECO:0000313" key="4">
    <source>
        <dbReference type="EMBL" id="EAY01134.1"/>
    </source>
</evidence>
<dbReference type="PRINTS" id="PR01415">
    <property type="entry name" value="ANKYRIN"/>
</dbReference>
<keyword evidence="2 3" id="KW-0040">ANK repeat</keyword>
<dbReference type="Pfam" id="PF00023">
    <property type="entry name" value="Ank"/>
    <property type="match status" value="1"/>
</dbReference>
<dbReference type="EMBL" id="DS113577">
    <property type="protein sequence ID" value="EAY01134.1"/>
    <property type="molecule type" value="Genomic_DNA"/>
</dbReference>
<dbReference type="SMART" id="SM00248">
    <property type="entry name" value="ANK"/>
    <property type="match status" value="4"/>
</dbReference>
<dbReference type="KEGG" id="tva:4758959"/>
<dbReference type="RefSeq" id="XP_001313986.1">
    <property type="nucleotide sequence ID" value="XM_001313981.1"/>
</dbReference>
<evidence type="ECO:0000313" key="5">
    <source>
        <dbReference type="Proteomes" id="UP000001542"/>
    </source>
</evidence>
<dbReference type="STRING" id="5722.A2F1T4"/>
<gene>
    <name evidence="4" type="ORF">TVAG_040390</name>
</gene>
<keyword evidence="5" id="KW-1185">Reference proteome</keyword>
<dbReference type="PANTHER" id="PTHR24188:SF29">
    <property type="entry name" value="GH09064P"/>
    <property type="match status" value="1"/>
</dbReference>
<keyword evidence="1" id="KW-0677">Repeat</keyword>
<dbReference type="InterPro" id="IPR002110">
    <property type="entry name" value="Ankyrin_rpt"/>
</dbReference>
<dbReference type="AlphaFoldDB" id="A2F1T4"/>
<name>A2F1T4_TRIV3</name>
<evidence type="ECO:0000256" key="2">
    <source>
        <dbReference type="ARBA" id="ARBA00023043"/>
    </source>
</evidence>
<dbReference type="eggNOG" id="KOG4177">
    <property type="taxonomic scope" value="Eukaryota"/>
</dbReference>
<feature type="repeat" description="ANK" evidence="3">
    <location>
        <begin position="181"/>
        <end position="213"/>
    </location>
</feature>
<evidence type="ECO:0000256" key="1">
    <source>
        <dbReference type="ARBA" id="ARBA00022737"/>
    </source>
</evidence>
<reference evidence="4" key="1">
    <citation type="submission" date="2006-10" db="EMBL/GenBank/DDBJ databases">
        <authorList>
            <person name="Amadeo P."/>
            <person name="Zhao Q."/>
            <person name="Wortman J."/>
            <person name="Fraser-Liggett C."/>
            <person name="Carlton J."/>
        </authorList>
    </citation>
    <scope>NUCLEOTIDE SEQUENCE</scope>
    <source>
        <strain evidence="4">G3</strain>
    </source>
</reference>
<dbReference type="Pfam" id="PF12796">
    <property type="entry name" value="Ank_2"/>
    <property type="match status" value="1"/>
</dbReference>
<evidence type="ECO:0000256" key="3">
    <source>
        <dbReference type="PROSITE-ProRule" id="PRU00023"/>
    </source>
</evidence>
<dbReference type="InterPro" id="IPR036770">
    <property type="entry name" value="Ankyrin_rpt-contain_sf"/>
</dbReference>